<dbReference type="EMBL" id="FWEV01000283">
    <property type="protein sequence ID" value="SLM31655.1"/>
    <property type="molecule type" value="Genomic_DNA"/>
</dbReference>
<proteinExistence type="predicted"/>
<evidence type="ECO:0000313" key="2">
    <source>
        <dbReference type="Proteomes" id="UP000191931"/>
    </source>
</evidence>
<dbReference type="Proteomes" id="UP000191931">
    <property type="component" value="Unassembled WGS sequence"/>
</dbReference>
<reference evidence="1 2" key="1">
    <citation type="submission" date="2017-03" db="EMBL/GenBank/DDBJ databases">
        <authorList>
            <person name="Afonso C.L."/>
            <person name="Miller P.J."/>
            <person name="Scott M.A."/>
            <person name="Spackman E."/>
            <person name="Goraichik I."/>
            <person name="Dimitrov K.M."/>
            <person name="Suarez D.L."/>
            <person name="Swayne D.E."/>
        </authorList>
    </citation>
    <scope>NUCLEOTIDE SEQUENCE [LARGE SCALE GENOMIC DNA]</scope>
    <source>
        <strain evidence="1">PRJEB14757</strain>
    </source>
</reference>
<evidence type="ECO:0000313" key="1">
    <source>
        <dbReference type="EMBL" id="SLM31655.1"/>
    </source>
</evidence>
<dbReference type="OrthoDB" id="5465455at2"/>
<keyword evidence="2" id="KW-1185">Reference proteome</keyword>
<organism evidence="1 2">
    <name type="scientific">Desulfamplus magnetovallimortis</name>
    <dbReference type="NCBI Taxonomy" id="1246637"/>
    <lineage>
        <taxon>Bacteria</taxon>
        <taxon>Pseudomonadati</taxon>
        <taxon>Thermodesulfobacteriota</taxon>
        <taxon>Desulfobacteria</taxon>
        <taxon>Desulfobacterales</taxon>
        <taxon>Desulfobacteraceae</taxon>
        <taxon>Desulfamplus</taxon>
    </lineage>
</organism>
<dbReference type="AlphaFoldDB" id="A0A1W1HGX3"/>
<accession>A0A1W1HGX3</accession>
<dbReference type="RefSeq" id="WP_080800603.1">
    <property type="nucleotide sequence ID" value="NZ_LT828541.1"/>
</dbReference>
<name>A0A1W1HGX3_9BACT</name>
<sequence length="62" mass="7354">MKRDCNYIYSELVEGKNDVIGALAYSLYKQQKIECITDFEKKYERRPTEEELAPFKEISNSK</sequence>
<dbReference type="STRING" id="1246637.MTBBW1_410010"/>
<protein>
    <submittedName>
        <fullName evidence="1">Uncharacterized protein</fullName>
    </submittedName>
</protein>
<gene>
    <name evidence="1" type="ORF">MTBBW1_410010</name>
</gene>